<feature type="region of interest" description="Disordered" evidence="1">
    <location>
        <begin position="143"/>
        <end position="174"/>
    </location>
</feature>
<dbReference type="Proteomes" id="UP001162044">
    <property type="component" value="Unassembled WGS sequence"/>
</dbReference>
<reference evidence="2" key="2">
    <citation type="submission" date="2023-10" db="EMBL/GenBank/DDBJ databases">
        <title>Analysis of Resistance Genes of Carbapenem-resistant Providencia rettgeri.</title>
        <authorList>
            <person name="Liu M."/>
        </authorList>
    </citation>
    <scope>NUCLEOTIDE SEQUENCE</scope>
    <source>
        <strain evidence="2">QITACRE101</strain>
    </source>
</reference>
<evidence type="ECO:0000256" key="1">
    <source>
        <dbReference type="SAM" id="MobiDB-lite"/>
    </source>
</evidence>
<comment type="caution">
    <text evidence="2">The sequence shown here is derived from an EMBL/GenBank/DDBJ whole genome shotgun (WGS) entry which is preliminary data.</text>
</comment>
<gene>
    <name evidence="2" type="ORF">QDQ51_19480</name>
</gene>
<proteinExistence type="predicted"/>
<sequence>MKKQSRNTVIVNSLESAFETMAQQPEQGVVVQLNPDERLHTAMIEKITQGEVDNAYGNQNTAQTNKADSDPKNLQTPEEQVIDKALKEAEAALRQQANSESKVPELNEDELRQMMAQERDSLLKGEHDLMEAKERVIEKAVQLEREHQQQQRDVLRQQEREMVMEKSRDREFGD</sequence>
<reference evidence="2" key="1">
    <citation type="submission" date="2023-04" db="EMBL/GenBank/DDBJ databases">
        <authorList>
            <person name="Li W."/>
        </authorList>
    </citation>
    <scope>NUCLEOTIDE SEQUENCE</scope>
    <source>
        <strain evidence="2">QITACRE101</strain>
    </source>
</reference>
<dbReference type="AlphaFoldDB" id="A0AB35LGP1"/>
<name>A0AB35LGP1_PRORE</name>
<feature type="compositionally biased region" description="Basic and acidic residues" evidence="1">
    <location>
        <begin position="102"/>
        <end position="111"/>
    </location>
</feature>
<feature type="region of interest" description="Disordered" evidence="1">
    <location>
        <begin position="92"/>
        <end position="111"/>
    </location>
</feature>
<feature type="region of interest" description="Disordered" evidence="1">
    <location>
        <begin position="51"/>
        <end position="79"/>
    </location>
</feature>
<accession>A0AB35LGP1</accession>
<organism evidence="2 3">
    <name type="scientific">Providencia rettgeri</name>
    <dbReference type="NCBI Taxonomy" id="587"/>
    <lineage>
        <taxon>Bacteria</taxon>
        <taxon>Pseudomonadati</taxon>
        <taxon>Pseudomonadota</taxon>
        <taxon>Gammaproteobacteria</taxon>
        <taxon>Enterobacterales</taxon>
        <taxon>Morganellaceae</taxon>
        <taxon>Providencia</taxon>
    </lineage>
</organism>
<feature type="compositionally biased region" description="Polar residues" evidence="1">
    <location>
        <begin position="56"/>
        <end position="78"/>
    </location>
</feature>
<evidence type="ECO:0000313" key="3">
    <source>
        <dbReference type="Proteomes" id="UP001162044"/>
    </source>
</evidence>
<dbReference type="RefSeq" id="WP_209102840.1">
    <property type="nucleotide sequence ID" value="NZ_JACTAI010000014.1"/>
</dbReference>
<protein>
    <submittedName>
        <fullName evidence="2">Uncharacterized protein</fullName>
    </submittedName>
</protein>
<dbReference type="EMBL" id="JARVQW010000014">
    <property type="protein sequence ID" value="MDH2307584.1"/>
    <property type="molecule type" value="Genomic_DNA"/>
</dbReference>
<evidence type="ECO:0000313" key="2">
    <source>
        <dbReference type="EMBL" id="MDH2307584.1"/>
    </source>
</evidence>